<dbReference type="PANTHER" id="PTHR30007:SF1">
    <property type="entry name" value="BLR1914 PROTEIN"/>
    <property type="match status" value="1"/>
</dbReference>
<organism evidence="3 4">
    <name type="scientific">Mycobacterium kansasii</name>
    <dbReference type="NCBI Taxonomy" id="1768"/>
    <lineage>
        <taxon>Bacteria</taxon>
        <taxon>Bacillati</taxon>
        <taxon>Actinomycetota</taxon>
        <taxon>Actinomycetes</taxon>
        <taxon>Mycobacteriales</taxon>
        <taxon>Mycobacteriaceae</taxon>
        <taxon>Mycobacterium</taxon>
    </lineage>
</organism>
<dbReference type="InterPro" id="IPR002559">
    <property type="entry name" value="Transposase_11"/>
</dbReference>
<dbReference type="Pfam" id="PF01609">
    <property type="entry name" value="DDE_Tnp_1"/>
    <property type="match status" value="1"/>
</dbReference>
<protein>
    <submittedName>
        <fullName evidence="3">Transposase DDE domain protein</fullName>
    </submittedName>
</protein>
<dbReference type="AlphaFoldDB" id="A0A1V3XXF9"/>
<dbReference type="GO" id="GO:0004803">
    <property type="term" value="F:transposase activity"/>
    <property type="evidence" value="ECO:0007669"/>
    <property type="project" value="InterPro"/>
</dbReference>
<dbReference type="STRING" id="1768.B1T50_22875"/>
<comment type="caution">
    <text evidence="3">The sequence shown here is derived from an EMBL/GenBank/DDBJ whole genome shotgun (WGS) entry which is preliminary data.</text>
</comment>
<sequence length="144" mass="16042">MPLVVLSAPGQAGDAPMFPILMGHPKVNTSGPGRPRTRPTKVRGDKAYSSRAIRALLRSRGVTAAIPQPDDQIAHRRRRGSAGGRPPAFDAHDYKGRNVVERSFQRTKQWRGIATRYDKHNLNYRGGAVLNAIVLWLKRLWDTP</sequence>
<feature type="domain" description="Transposase IS4-like" evidence="2">
    <location>
        <begin position="5"/>
        <end position="124"/>
    </location>
</feature>
<dbReference type="EMBL" id="MVBN01000001">
    <property type="protein sequence ID" value="OOK83923.1"/>
    <property type="molecule type" value="Genomic_DNA"/>
</dbReference>
<evidence type="ECO:0000256" key="1">
    <source>
        <dbReference type="SAM" id="MobiDB-lite"/>
    </source>
</evidence>
<dbReference type="PANTHER" id="PTHR30007">
    <property type="entry name" value="PHP DOMAIN PROTEIN"/>
    <property type="match status" value="1"/>
</dbReference>
<dbReference type="GO" id="GO:0003677">
    <property type="term" value="F:DNA binding"/>
    <property type="evidence" value="ECO:0007669"/>
    <property type="project" value="InterPro"/>
</dbReference>
<gene>
    <name evidence="3" type="ORF">BZL29_0864</name>
</gene>
<proteinExistence type="predicted"/>
<feature type="region of interest" description="Disordered" evidence="1">
    <location>
        <begin position="24"/>
        <end position="46"/>
    </location>
</feature>
<name>A0A1V3XXF9_MYCKA</name>
<evidence type="ECO:0000259" key="2">
    <source>
        <dbReference type="Pfam" id="PF01609"/>
    </source>
</evidence>
<dbReference type="Proteomes" id="UP000188532">
    <property type="component" value="Unassembled WGS sequence"/>
</dbReference>
<dbReference type="GO" id="GO:0006313">
    <property type="term" value="P:DNA transposition"/>
    <property type="evidence" value="ECO:0007669"/>
    <property type="project" value="InterPro"/>
</dbReference>
<evidence type="ECO:0000313" key="3">
    <source>
        <dbReference type="EMBL" id="OOK83923.1"/>
    </source>
</evidence>
<evidence type="ECO:0000313" key="4">
    <source>
        <dbReference type="Proteomes" id="UP000188532"/>
    </source>
</evidence>
<reference evidence="3 4" key="1">
    <citation type="submission" date="2017-02" db="EMBL/GenBank/DDBJ databases">
        <title>Complete genome sequences of Mycobacterium kansasii strains isolated from rhesus macaques.</title>
        <authorList>
            <person name="Panda A."/>
            <person name="Nagaraj S."/>
            <person name="Zhao X."/>
            <person name="Tettelin H."/>
            <person name="Detolla L.J."/>
        </authorList>
    </citation>
    <scope>NUCLEOTIDE SEQUENCE [LARGE SCALE GENOMIC DNA]</scope>
    <source>
        <strain evidence="3 4">11-3469</strain>
    </source>
</reference>
<feature type="region of interest" description="Disordered" evidence="1">
    <location>
        <begin position="68"/>
        <end position="92"/>
    </location>
</feature>
<accession>A0A1V3XXF9</accession>